<dbReference type="Gene3D" id="1.10.8.650">
    <property type="entry name" value="Uncharacterised protein PF13642 yp_926445, C-terminal domain"/>
    <property type="match status" value="1"/>
</dbReference>
<gene>
    <name evidence="1" type="ORF">N8M53_05910</name>
</gene>
<dbReference type="InterPro" id="IPR025284">
    <property type="entry name" value="DUF4144"/>
</dbReference>
<evidence type="ECO:0000313" key="1">
    <source>
        <dbReference type="EMBL" id="WBA09727.1"/>
    </source>
</evidence>
<dbReference type="AlphaFoldDB" id="A0AA47KMU4"/>
<dbReference type="EMBL" id="CP114588">
    <property type="protein sequence ID" value="WBA09727.1"/>
    <property type="molecule type" value="Genomic_DNA"/>
</dbReference>
<evidence type="ECO:0000313" key="2">
    <source>
        <dbReference type="Proteomes" id="UP001164748"/>
    </source>
</evidence>
<dbReference type="Proteomes" id="UP001164748">
    <property type="component" value="Chromosome"/>
</dbReference>
<accession>A0AA47KMU4</accession>
<dbReference type="RefSeq" id="WP_269579831.1">
    <property type="nucleotide sequence ID" value="NZ_CP114588.1"/>
</dbReference>
<reference evidence="1" key="1">
    <citation type="submission" date="2022-09" db="EMBL/GenBank/DDBJ databases">
        <authorList>
            <person name="Li Z.-J."/>
        </authorList>
    </citation>
    <scope>NUCLEOTIDE SEQUENCE</scope>
    <source>
        <strain evidence="1">TGB11</strain>
    </source>
</reference>
<protein>
    <submittedName>
        <fullName evidence="1">DUF4144 family protein</fullName>
    </submittedName>
</protein>
<name>A0AA47KMU4_9GAMM</name>
<dbReference type="Pfam" id="PF13642">
    <property type="entry name" value="DUF4144"/>
    <property type="match status" value="1"/>
</dbReference>
<proteinExistence type="predicted"/>
<dbReference type="Gene3D" id="2.40.10.320">
    <property type="entry name" value="Uncharacterised protein PF13642 yp_926445, N-terminal domain"/>
    <property type="match status" value="1"/>
</dbReference>
<organism evidence="1 2">
    <name type="scientific">Salinivibrio kushneri</name>
    <dbReference type="NCBI Taxonomy" id="1908198"/>
    <lineage>
        <taxon>Bacteria</taxon>
        <taxon>Pseudomonadati</taxon>
        <taxon>Pseudomonadota</taxon>
        <taxon>Gammaproteobacteria</taxon>
        <taxon>Vibrionales</taxon>
        <taxon>Vibrionaceae</taxon>
        <taxon>Salinivibrio</taxon>
    </lineage>
</organism>
<sequence>MNTFLDYPALLIWHGDDELSFASDPASLKALSENVITEDDRLVDSQGVCWLSQDGGQHWQLSGQTMPLAQLVAHVQAHYAQLGQCCVGKIQFKDRTAAIKSVATVPDI</sequence>